<dbReference type="Pfam" id="PF00583">
    <property type="entry name" value="Acetyltransf_1"/>
    <property type="match status" value="1"/>
</dbReference>
<comment type="caution">
    <text evidence="2">The sequence shown here is derived from an EMBL/GenBank/DDBJ whole genome shotgun (WGS) entry which is preliminary data.</text>
</comment>
<evidence type="ECO:0000313" key="3">
    <source>
        <dbReference type="Proteomes" id="UP000243723"/>
    </source>
</evidence>
<sequence>MGSMTAKSVQQKMWSKDDFFITTDPGVVNLDELNEMFDSKGMYWAKKLPERVLEEMVKNSLNFSLFHSSQKKDLLSTEPPKFIGYARCITDYVTFIYLTDVYVPPDYQGKGLGKWMVACIQELFHEMPHLRRSMLITGDWNQSVPFYEKTMKMHNIG</sequence>
<dbReference type="GO" id="GO:0016747">
    <property type="term" value="F:acyltransferase activity, transferring groups other than amino-acyl groups"/>
    <property type="evidence" value="ECO:0007669"/>
    <property type="project" value="InterPro"/>
</dbReference>
<dbReference type="PROSITE" id="PS51186">
    <property type="entry name" value="GNAT"/>
    <property type="match status" value="1"/>
</dbReference>
<keyword evidence="3" id="KW-1185">Reference proteome</keyword>
<protein>
    <submittedName>
        <fullName evidence="2">Carnitine O-acetyltransferase, mitochondrial</fullName>
    </submittedName>
</protein>
<evidence type="ECO:0000313" key="2">
    <source>
        <dbReference type="EMBL" id="PSK58643.1"/>
    </source>
</evidence>
<dbReference type="InterPro" id="IPR016181">
    <property type="entry name" value="Acyl_CoA_acyltransferase"/>
</dbReference>
<evidence type="ECO:0000259" key="1">
    <source>
        <dbReference type="PROSITE" id="PS51186"/>
    </source>
</evidence>
<dbReference type="InterPro" id="IPR053144">
    <property type="entry name" value="Acetyltransferase_Butenolide"/>
</dbReference>
<feature type="domain" description="N-acetyltransferase" evidence="1">
    <location>
        <begin position="21"/>
        <end position="157"/>
    </location>
</feature>
<keyword evidence="2" id="KW-0808">Transferase</keyword>
<name>A0A2P8ADU1_9PEZI</name>
<reference evidence="2 3" key="1">
    <citation type="submission" date="2017-05" db="EMBL/GenBank/DDBJ databases">
        <title>Draft genome sequence of Elsinoe australis.</title>
        <authorList>
            <person name="Cheng Q."/>
        </authorList>
    </citation>
    <scope>NUCLEOTIDE SEQUENCE [LARGE SCALE GENOMIC DNA]</scope>
    <source>
        <strain evidence="2 3">NL1</strain>
    </source>
</reference>
<dbReference type="Proteomes" id="UP000243723">
    <property type="component" value="Unassembled WGS sequence"/>
</dbReference>
<organism evidence="2 3">
    <name type="scientific">Elsinoe australis</name>
    <dbReference type="NCBI Taxonomy" id="40998"/>
    <lineage>
        <taxon>Eukaryota</taxon>
        <taxon>Fungi</taxon>
        <taxon>Dikarya</taxon>
        <taxon>Ascomycota</taxon>
        <taxon>Pezizomycotina</taxon>
        <taxon>Dothideomycetes</taxon>
        <taxon>Dothideomycetidae</taxon>
        <taxon>Myriangiales</taxon>
        <taxon>Elsinoaceae</taxon>
        <taxon>Elsinoe</taxon>
    </lineage>
</organism>
<dbReference type="PANTHER" id="PTHR43233">
    <property type="entry name" value="FAMILY N-ACETYLTRANSFERASE, PUTATIVE (AFU_ORTHOLOGUE AFUA_6G03350)-RELATED"/>
    <property type="match status" value="1"/>
</dbReference>
<dbReference type="STRING" id="40998.A0A2P8ADU1"/>
<dbReference type="AlphaFoldDB" id="A0A2P8ADU1"/>
<accession>A0A2P8ADU1</accession>
<dbReference type="PANTHER" id="PTHR43233:SF1">
    <property type="entry name" value="FAMILY N-ACETYLTRANSFERASE, PUTATIVE (AFU_ORTHOLOGUE AFUA_6G03350)-RELATED"/>
    <property type="match status" value="1"/>
</dbReference>
<dbReference type="InterPro" id="IPR000182">
    <property type="entry name" value="GNAT_dom"/>
</dbReference>
<dbReference type="CDD" id="cd04301">
    <property type="entry name" value="NAT_SF"/>
    <property type="match status" value="1"/>
</dbReference>
<gene>
    <name evidence="2" type="ORF">B9Z65_6658</name>
</gene>
<proteinExistence type="predicted"/>
<dbReference type="Gene3D" id="3.40.630.30">
    <property type="match status" value="1"/>
</dbReference>
<dbReference type="EMBL" id="NHZQ01000016">
    <property type="protein sequence ID" value="PSK58643.1"/>
    <property type="molecule type" value="Genomic_DNA"/>
</dbReference>
<dbReference type="SUPFAM" id="SSF55729">
    <property type="entry name" value="Acyl-CoA N-acyltransferases (Nat)"/>
    <property type="match status" value="1"/>
</dbReference>
<dbReference type="OrthoDB" id="10039976at2759"/>